<evidence type="ECO:0000313" key="3">
    <source>
        <dbReference type="Proteomes" id="UP000616595"/>
    </source>
</evidence>
<dbReference type="SUPFAM" id="SSF56300">
    <property type="entry name" value="Metallo-dependent phosphatases"/>
    <property type="match status" value="1"/>
</dbReference>
<feature type="domain" description="Calcineurin-like phosphoesterase" evidence="1">
    <location>
        <begin position="5"/>
        <end position="66"/>
    </location>
</feature>
<comment type="caution">
    <text evidence="2">The sequence shown here is derived from an EMBL/GenBank/DDBJ whole genome shotgun (WGS) entry which is preliminary data.</text>
</comment>
<dbReference type="OrthoDB" id="115870at2"/>
<dbReference type="InterPro" id="IPR029052">
    <property type="entry name" value="Metallo-depent_PP-like"/>
</dbReference>
<dbReference type="Pfam" id="PF00149">
    <property type="entry name" value="Metallophos"/>
    <property type="match status" value="1"/>
</dbReference>
<sequence>MFLYLTTILTQGGNKGINFVIVTGDFDNYSKTKTFEKSADFLKRLMETLELEITKDLFIVPGNHDCCTPIEELEEVISSV</sequence>
<dbReference type="Gene3D" id="3.60.21.10">
    <property type="match status" value="1"/>
</dbReference>
<dbReference type="InterPro" id="IPR004843">
    <property type="entry name" value="Calcineurin-like_PHP"/>
</dbReference>
<dbReference type="AlphaFoldDB" id="A0A923HQY5"/>
<proteinExistence type="predicted"/>
<accession>A0A923HQY5</accession>
<dbReference type="Proteomes" id="UP000616595">
    <property type="component" value="Unassembled WGS sequence"/>
</dbReference>
<dbReference type="GO" id="GO:0016787">
    <property type="term" value="F:hydrolase activity"/>
    <property type="evidence" value="ECO:0007669"/>
    <property type="project" value="InterPro"/>
</dbReference>
<name>A0A923HQY5_9FIRM</name>
<reference evidence="2" key="1">
    <citation type="submission" date="2019-10" db="EMBL/GenBank/DDBJ databases">
        <authorList>
            <person name="Ross D.E."/>
            <person name="Gulliver D."/>
        </authorList>
    </citation>
    <scope>NUCLEOTIDE SEQUENCE</scope>
    <source>
        <strain evidence="2">DER-2019</strain>
    </source>
</reference>
<gene>
    <name evidence="2" type="ORF">GH810_02055</name>
</gene>
<keyword evidence="3" id="KW-1185">Reference proteome</keyword>
<reference evidence="2" key="2">
    <citation type="submission" date="2020-10" db="EMBL/GenBank/DDBJ databases">
        <title>Comparative genomics of the Acetobacterium genus.</title>
        <authorList>
            <person name="Marshall C."/>
            <person name="May H."/>
            <person name="Norman S."/>
        </authorList>
    </citation>
    <scope>NUCLEOTIDE SEQUENCE</scope>
    <source>
        <strain evidence="2">DER-2019</strain>
    </source>
</reference>
<evidence type="ECO:0000259" key="1">
    <source>
        <dbReference type="Pfam" id="PF00149"/>
    </source>
</evidence>
<evidence type="ECO:0000313" key="2">
    <source>
        <dbReference type="EMBL" id="MBC3887093.1"/>
    </source>
</evidence>
<organism evidence="2 3">
    <name type="scientific">Acetobacterium paludosum</name>
    <dbReference type="NCBI Taxonomy" id="52693"/>
    <lineage>
        <taxon>Bacteria</taxon>
        <taxon>Bacillati</taxon>
        <taxon>Bacillota</taxon>
        <taxon>Clostridia</taxon>
        <taxon>Eubacteriales</taxon>
        <taxon>Eubacteriaceae</taxon>
        <taxon>Acetobacterium</taxon>
    </lineage>
</organism>
<dbReference type="EMBL" id="WJBD01000002">
    <property type="protein sequence ID" value="MBC3887093.1"/>
    <property type="molecule type" value="Genomic_DNA"/>
</dbReference>
<dbReference type="RefSeq" id="WP_148566558.1">
    <property type="nucleotide sequence ID" value="NZ_RXYA01000004.1"/>
</dbReference>
<protein>
    <recommendedName>
        <fullName evidence="1">Calcineurin-like phosphoesterase domain-containing protein</fullName>
    </recommendedName>
</protein>